<keyword evidence="1" id="KW-0812">Transmembrane</keyword>
<dbReference type="EMBL" id="HBGK01020382">
    <property type="protein sequence ID" value="CAD9281469.1"/>
    <property type="molecule type" value="Transcribed_RNA"/>
</dbReference>
<sequence>MVSLSVNFAVLLIADDVLPLFLHFAAFVFVQNIDNLALEMAENGYLTRRLERIAYHVKRATLPRSHDKAFSTLASSLYMTCLSILFIIWTMVVLSSYSNFATANQ</sequence>
<protein>
    <submittedName>
        <fullName evidence="2">Uncharacterized protein</fullName>
    </submittedName>
</protein>
<organism evidence="2">
    <name type="scientific">Grammatophora oceanica</name>
    <dbReference type="NCBI Taxonomy" id="210454"/>
    <lineage>
        <taxon>Eukaryota</taxon>
        <taxon>Sar</taxon>
        <taxon>Stramenopiles</taxon>
        <taxon>Ochrophyta</taxon>
        <taxon>Bacillariophyta</taxon>
        <taxon>Fragilariophyceae</taxon>
        <taxon>Fragilariophycidae</taxon>
        <taxon>Rhabdonematales</taxon>
        <taxon>Grammatophoraceae</taxon>
        <taxon>Grammatophora</taxon>
    </lineage>
</organism>
<proteinExistence type="predicted"/>
<keyword evidence="1" id="KW-0472">Membrane</keyword>
<reference evidence="2" key="1">
    <citation type="submission" date="2021-01" db="EMBL/GenBank/DDBJ databases">
        <authorList>
            <person name="Corre E."/>
            <person name="Pelletier E."/>
            <person name="Niang G."/>
            <person name="Scheremetjew M."/>
            <person name="Finn R."/>
            <person name="Kale V."/>
            <person name="Holt S."/>
            <person name="Cochrane G."/>
            <person name="Meng A."/>
            <person name="Brown T."/>
            <person name="Cohen L."/>
        </authorList>
    </citation>
    <scope>NUCLEOTIDE SEQUENCE</scope>
    <source>
        <strain evidence="2">CCMP 410</strain>
    </source>
</reference>
<accession>A0A7S1UXG4</accession>
<feature type="transmembrane region" description="Helical" evidence="1">
    <location>
        <begin position="77"/>
        <end position="97"/>
    </location>
</feature>
<feature type="transmembrane region" description="Helical" evidence="1">
    <location>
        <begin position="6"/>
        <end position="30"/>
    </location>
</feature>
<evidence type="ECO:0000313" key="2">
    <source>
        <dbReference type="EMBL" id="CAD9281469.1"/>
    </source>
</evidence>
<gene>
    <name evidence="2" type="ORF">GOCE00092_LOCUS10379</name>
</gene>
<name>A0A7S1UXG4_9STRA</name>
<keyword evidence="1" id="KW-1133">Transmembrane helix</keyword>
<evidence type="ECO:0000256" key="1">
    <source>
        <dbReference type="SAM" id="Phobius"/>
    </source>
</evidence>
<dbReference type="AlphaFoldDB" id="A0A7S1UXG4"/>